<organism evidence="2 3">
    <name type="scientific">Oryza meyeriana var. granulata</name>
    <dbReference type="NCBI Taxonomy" id="110450"/>
    <lineage>
        <taxon>Eukaryota</taxon>
        <taxon>Viridiplantae</taxon>
        <taxon>Streptophyta</taxon>
        <taxon>Embryophyta</taxon>
        <taxon>Tracheophyta</taxon>
        <taxon>Spermatophyta</taxon>
        <taxon>Magnoliopsida</taxon>
        <taxon>Liliopsida</taxon>
        <taxon>Poales</taxon>
        <taxon>Poaceae</taxon>
        <taxon>BOP clade</taxon>
        <taxon>Oryzoideae</taxon>
        <taxon>Oryzeae</taxon>
        <taxon>Oryzinae</taxon>
        <taxon>Oryza</taxon>
        <taxon>Oryza meyeriana</taxon>
    </lineage>
</organism>
<dbReference type="InterPro" id="IPR036537">
    <property type="entry name" value="Adaptor_Cbl_N_dom_sf"/>
</dbReference>
<protein>
    <submittedName>
        <fullName evidence="2">Uncharacterized protein</fullName>
    </submittedName>
</protein>
<evidence type="ECO:0000313" key="2">
    <source>
        <dbReference type="EMBL" id="KAF0896284.1"/>
    </source>
</evidence>
<evidence type="ECO:0000313" key="3">
    <source>
        <dbReference type="Proteomes" id="UP000479710"/>
    </source>
</evidence>
<comment type="caution">
    <text evidence="2">The sequence shown here is derived from an EMBL/GenBank/DDBJ whole genome shotgun (WGS) entry which is preliminary data.</text>
</comment>
<feature type="transmembrane region" description="Helical" evidence="1">
    <location>
        <begin position="93"/>
        <end position="111"/>
    </location>
</feature>
<keyword evidence="1" id="KW-1133">Transmembrane helix</keyword>
<reference evidence="2 3" key="1">
    <citation type="submission" date="2019-11" db="EMBL/GenBank/DDBJ databases">
        <title>Whole genome sequence of Oryza granulata.</title>
        <authorList>
            <person name="Li W."/>
        </authorList>
    </citation>
    <scope>NUCLEOTIDE SEQUENCE [LARGE SCALE GENOMIC DNA]</scope>
    <source>
        <strain evidence="3">cv. Menghai</strain>
        <tissue evidence="2">Leaf</tissue>
    </source>
</reference>
<dbReference type="AlphaFoldDB" id="A0A6G1C916"/>
<keyword evidence="1" id="KW-0472">Membrane</keyword>
<dbReference type="PANTHER" id="PTHR35832">
    <property type="entry name" value="OS12G0248400 PROTEIN-RELATED"/>
    <property type="match status" value="1"/>
</dbReference>
<proteinExistence type="predicted"/>
<gene>
    <name evidence="2" type="ORF">E2562_019754</name>
</gene>
<dbReference type="OrthoDB" id="610414at2759"/>
<keyword evidence="1" id="KW-0812">Transmembrane</keyword>
<keyword evidence="3" id="KW-1185">Reference proteome</keyword>
<dbReference type="Proteomes" id="UP000479710">
    <property type="component" value="Unassembled WGS sequence"/>
</dbReference>
<dbReference type="EMBL" id="SPHZ02000010">
    <property type="protein sequence ID" value="KAF0896284.1"/>
    <property type="molecule type" value="Genomic_DNA"/>
</dbReference>
<dbReference type="GO" id="GO:0007166">
    <property type="term" value="P:cell surface receptor signaling pathway"/>
    <property type="evidence" value="ECO:0007669"/>
    <property type="project" value="InterPro"/>
</dbReference>
<evidence type="ECO:0000256" key="1">
    <source>
        <dbReference type="SAM" id="Phobius"/>
    </source>
</evidence>
<sequence>MKEVDRVRQNKEDCLRIKRRAEMISHTLSLCESNVEVMNNPDATASGEPIRALRAILVEACDTVTAISAEHLICLFCRARKISKRLRKLERDIAYSHADASFAILVFLLVFRTENLAHHLQPESSSQARDK</sequence>
<dbReference type="CDD" id="cd21037">
    <property type="entry name" value="MLKL_NTD"/>
    <property type="match status" value="1"/>
</dbReference>
<accession>A0A6G1C916</accession>
<dbReference type="InterPro" id="IPR059179">
    <property type="entry name" value="MLKL-like_MCAfunc"/>
</dbReference>
<dbReference type="Gene3D" id="1.20.930.20">
    <property type="entry name" value="Adaptor protein Cbl, N-terminal domain"/>
    <property type="match status" value="1"/>
</dbReference>
<name>A0A6G1C916_9ORYZ</name>
<dbReference type="PANTHER" id="PTHR35832:SF12">
    <property type="entry name" value="RX N-TERMINAL DOMAIN-CONTAINING PROTEIN"/>
    <property type="match status" value="1"/>
</dbReference>